<proteinExistence type="inferred from homology"/>
<dbReference type="Gene3D" id="3.20.20.70">
    <property type="entry name" value="Aldolase class I"/>
    <property type="match status" value="1"/>
</dbReference>
<evidence type="ECO:0000259" key="11">
    <source>
        <dbReference type="Pfam" id="PF07992"/>
    </source>
</evidence>
<evidence type="ECO:0000256" key="7">
    <source>
        <dbReference type="ARBA" id="ARBA00023002"/>
    </source>
</evidence>
<dbReference type="SUPFAM" id="SSF51395">
    <property type="entry name" value="FMN-linked oxidoreductases"/>
    <property type="match status" value="1"/>
</dbReference>
<accession>A0AAE3HHQ8</accession>
<dbReference type="GO" id="GO:0010181">
    <property type="term" value="F:FMN binding"/>
    <property type="evidence" value="ECO:0007669"/>
    <property type="project" value="InterPro"/>
</dbReference>
<dbReference type="PANTHER" id="PTHR42917:SF2">
    <property type="entry name" value="2,4-DIENOYL-COA REDUCTASE [(2E)-ENOYL-COA-PRODUCING]"/>
    <property type="match status" value="1"/>
</dbReference>
<dbReference type="Gene3D" id="3.40.50.720">
    <property type="entry name" value="NAD(P)-binding Rossmann-like Domain"/>
    <property type="match status" value="1"/>
</dbReference>
<dbReference type="Pfam" id="PF00724">
    <property type="entry name" value="Oxidored_FMN"/>
    <property type="match status" value="1"/>
</dbReference>
<evidence type="ECO:0000256" key="1">
    <source>
        <dbReference type="ARBA" id="ARBA00001917"/>
    </source>
</evidence>
<keyword evidence="7" id="KW-0560">Oxidoreductase</keyword>
<dbReference type="InterPro" id="IPR051793">
    <property type="entry name" value="NADH:flavin_oxidoreductase"/>
</dbReference>
<dbReference type="PRINTS" id="PR00368">
    <property type="entry name" value="FADPNR"/>
</dbReference>
<keyword evidence="4" id="KW-0285">Flavoprotein</keyword>
<dbReference type="InterPro" id="IPR023753">
    <property type="entry name" value="FAD/NAD-binding_dom"/>
</dbReference>
<dbReference type="EMBL" id="JANKAS010000005">
    <property type="protein sequence ID" value="MCR1898793.1"/>
    <property type="molecule type" value="Genomic_DNA"/>
</dbReference>
<keyword evidence="5" id="KW-0288">FMN</keyword>
<comment type="similarity">
    <text evidence="3">In the N-terminal section; belongs to the NADH:flavin oxidoreductase/NADH oxidase family.</text>
</comment>
<dbReference type="Proteomes" id="UP001205748">
    <property type="component" value="Unassembled WGS sequence"/>
</dbReference>
<dbReference type="InterPro" id="IPR001155">
    <property type="entry name" value="OxRdtase_FMN_N"/>
</dbReference>
<dbReference type="PANTHER" id="PTHR42917">
    <property type="entry name" value="2,4-DIENOYL-COA REDUCTASE"/>
    <property type="match status" value="1"/>
</dbReference>
<dbReference type="GO" id="GO:0051536">
    <property type="term" value="F:iron-sulfur cluster binding"/>
    <property type="evidence" value="ECO:0007669"/>
    <property type="project" value="UniProtKB-KW"/>
</dbReference>
<evidence type="ECO:0000313" key="13">
    <source>
        <dbReference type="Proteomes" id="UP001205748"/>
    </source>
</evidence>
<comment type="cofactor">
    <cofactor evidence="1">
        <name>FMN</name>
        <dbReference type="ChEBI" id="CHEBI:58210"/>
    </cofactor>
</comment>
<comment type="cofactor">
    <cofactor evidence="2">
        <name>[4Fe-4S] cluster</name>
        <dbReference type="ChEBI" id="CHEBI:49883"/>
    </cofactor>
</comment>
<dbReference type="RefSeq" id="WP_257530496.1">
    <property type="nucleotide sequence ID" value="NZ_JANKAS010000005.1"/>
</dbReference>
<protein>
    <submittedName>
        <fullName evidence="12">FAD-dependent oxidoreductase</fullName>
    </submittedName>
</protein>
<organism evidence="12 13">
    <name type="scientific">Irregularibacter muris</name>
    <dbReference type="NCBI Taxonomy" id="1796619"/>
    <lineage>
        <taxon>Bacteria</taxon>
        <taxon>Bacillati</taxon>
        <taxon>Bacillota</taxon>
        <taxon>Clostridia</taxon>
        <taxon>Eubacteriales</taxon>
        <taxon>Eubacteriaceae</taxon>
        <taxon>Irregularibacter</taxon>
    </lineage>
</organism>
<evidence type="ECO:0000256" key="2">
    <source>
        <dbReference type="ARBA" id="ARBA00001966"/>
    </source>
</evidence>
<keyword evidence="6" id="KW-0479">Metal-binding</keyword>
<evidence type="ECO:0000259" key="10">
    <source>
        <dbReference type="Pfam" id="PF00724"/>
    </source>
</evidence>
<dbReference type="GO" id="GO:0016491">
    <property type="term" value="F:oxidoreductase activity"/>
    <property type="evidence" value="ECO:0007669"/>
    <property type="project" value="UniProtKB-KW"/>
</dbReference>
<feature type="domain" description="NADH:flavin oxidoreductase/NADH oxidase N-terminal" evidence="10">
    <location>
        <begin position="8"/>
        <end position="352"/>
    </location>
</feature>
<evidence type="ECO:0000256" key="9">
    <source>
        <dbReference type="ARBA" id="ARBA00023014"/>
    </source>
</evidence>
<keyword evidence="13" id="KW-1185">Reference proteome</keyword>
<evidence type="ECO:0000313" key="12">
    <source>
        <dbReference type="EMBL" id="MCR1898793.1"/>
    </source>
</evidence>
<evidence type="ECO:0000256" key="5">
    <source>
        <dbReference type="ARBA" id="ARBA00022643"/>
    </source>
</evidence>
<keyword evidence="8" id="KW-0408">Iron</keyword>
<keyword evidence="9" id="KW-0411">Iron-sulfur</keyword>
<evidence type="ECO:0000256" key="8">
    <source>
        <dbReference type="ARBA" id="ARBA00023004"/>
    </source>
</evidence>
<dbReference type="AlphaFoldDB" id="A0AAE3HHQ8"/>
<comment type="caution">
    <text evidence="12">The sequence shown here is derived from an EMBL/GenBank/DDBJ whole genome shotgun (WGS) entry which is preliminary data.</text>
</comment>
<evidence type="ECO:0000256" key="3">
    <source>
        <dbReference type="ARBA" id="ARBA00011048"/>
    </source>
</evidence>
<gene>
    <name evidence="12" type="ORF">NSA47_07325</name>
</gene>
<feature type="domain" description="FAD/NAD(P)-binding" evidence="11">
    <location>
        <begin position="400"/>
        <end position="652"/>
    </location>
</feature>
<reference evidence="12" key="1">
    <citation type="submission" date="2022-07" db="EMBL/GenBank/DDBJ databases">
        <title>Enhanced cultured diversity of the mouse gut microbiota enables custom-made synthetic communities.</title>
        <authorList>
            <person name="Afrizal A."/>
        </authorList>
    </citation>
    <scope>NUCLEOTIDE SEQUENCE</scope>
    <source>
        <strain evidence="12">DSM 28593</strain>
    </source>
</reference>
<dbReference type="InterPro" id="IPR013785">
    <property type="entry name" value="Aldolase_TIM"/>
</dbReference>
<name>A0AAE3HHQ8_9FIRM</name>
<dbReference type="Gene3D" id="3.50.50.60">
    <property type="entry name" value="FAD/NAD(P)-binding domain"/>
    <property type="match status" value="1"/>
</dbReference>
<dbReference type="Pfam" id="PF07992">
    <property type="entry name" value="Pyr_redox_2"/>
    <property type="match status" value="1"/>
</dbReference>
<evidence type="ECO:0000256" key="4">
    <source>
        <dbReference type="ARBA" id="ARBA00022630"/>
    </source>
</evidence>
<dbReference type="SUPFAM" id="SSF51971">
    <property type="entry name" value="Nucleotide-binding domain"/>
    <property type="match status" value="1"/>
</dbReference>
<sequence>MSNHYSALFSPIKIGSMEVKNRIAMMAMGVFSPRLMGPNGAYTKDGADYYIERAKGGTGLIVTGLLPVSWFPKGKGPGDQGEGFNKYVEQQKYLADGVHKYGSKVVVQITALSGRSSIHASDPAACEIQNVWDPTKKNREMTKEEIHEYIEMFANASLACKLAGIDGVEIHAVHEGYLLDQFTIANTNHRTDEYGGSLENRLRFPTEIVQAIKEKCGDDYPVLLRYSVRSYMKGFNRGALPGEEFEEFGRDFEESIVVAQKLVEAGYDALDCDNGSYDSWFWPHPPVYMPKACNLEDVRALKKHVSVPVICAGKFDDPDLANEVISKGEIDMMGMGRPLLADAELANKFAQGDLENIRPCIGCHNGCLARIFQGKDISCAVNPACGRELSYDIGKGEKQKKVLVIGGGLAGMEAARVCALRGHKVDLYEKTDKLGGAFISAAAFDYKEDDRHLLQWYIKQVEDIDIHYNTEITEQFMAENKYDEVFIATGAKERKLDTPGFDSENVTYAVDTLLNTEIKGENVVIVGGGLTGIEIACDLGKEGKKVTVVEASDTILNSFGLSAANYNMLMEMLDYYKVNVMKSSTVTKYEDGTAYITTTVKNYPNIANRAKLMFAVGPQGIPEQSEIKADHMVVSVGYISDNRLYDQAKADNVHLIGDADHPENVMKAIWDAYDIARNI</sequence>
<dbReference type="InterPro" id="IPR036188">
    <property type="entry name" value="FAD/NAD-bd_sf"/>
</dbReference>
<evidence type="ECO:0000256" key="6">
    <source>
        <dbReference type="ARBA" id="ARBA00022723"/>
    </source>
</evidence>
<dbReference type="GO" id="GO:0046872">
    <property type="term" value="F:metal ion binding"/>
    <property type="evidence" value="ECO:0007669"/>
    <property type="project" value="UniProtKB-KW"/>
</dbReference>